<evidence type="ECO:0000313" key="5">
    <source>
        <dbReference type="Proteomes" id="UP000660729"/>
    </source>
</evidence>
<feature type="compositionally biased region" description="Polar residues" evidence="1">
    <location>
        <begin position="64"/>
        <end position="92"/>
    </location>
</feature>
<protein>
    <recommendedName>
        <fullName evidence="6">Glycoside hydrolase family 78 protein</fullName>
    </recommendedName>
</protein>
<proteinExistence type="predicted"/>
<dbReference type="PANTHER" id="PTHR34987:SF4">
    <property type="entry name" value="ALPHA-L-RHAMNOSIDASE C-TERMINAL DOMAIN-CONTAINING PROTEIN"/>
    <property type="match status" value="1"/>
</dbReference>
<evidence type="ECO:0000313" key="4">
    <source>
        <dbReference type="EMBL" id="KAF7196218.1"/>
    </source>
</evidence>
<dbReference type="InterPro" id="IPR035398">
    <property type="entry name" value="Bac_rhamnosid_C"/>
</dbReference>
<organism evidence="4 5">
    <name type="scientific">Pseudocercospora fuligena</name>
    <dbReference type="NCBI Taxonomy" id="685502"/>
    <lineage>
        <taxon>Eukaryota</taxon>
        <taxon>Fungi</taxon>
        <taxon>Dikarya</taxon>
        <taxon>Ascomycota</taxon>
        <taxon>Pezizomycotina</taxon>
        <taxon>Dothideomycetes</taxon>
        <taxon>Dothideomycetidae</taxon>
        <taxon>Mycosphaerellales</taxon>
        <taxon>Mycosphaerellaceae</taxon>
        <taxon>Pseudocercospora</taxon>
    </lineage>
</organism>
<evidence type="ECO:0000259" key="3">
    <source>
        <dbReference type="Pfam" id="PF17390"/>
    </source>
</evidence>
<dbReference type="InterPro" id="IPR008928">
    <property type="entry name" value="6-hairpin_glycosidase_sf"/>
</dbReference>
<dbReference type="PANTHER" id="PTHR34987">
    <property type="entry name" value="C, PUTATIVE (AFU_ORTHOLOGUE AFUA_3G02880)-RELATED"/>
    <property type="match status" value="1"/>
</dbReference>
<dbReference type="GO" id="GO:0003824">
    <property type="term" value="F:catalytic activity"/>
    <property type="evidence" value="ECO:0007669"/>
    <property type="project" value="UniProtKB-ARBA"/>
</dbReference>
<keyword evidence="5" id="KW-1185">Reference proteome</keyword>
<dbReference type="Pfam" id="PF17390">
    <property type="entry name" value="Bac_rhamnosid_C"/>
    <property type="match status" value="1"/>
</dbReference>
<dbReference type="Proteomes" id="UP000660729">
    <property type="component" value="Unassembled WGS sequence"/>
</dbReference>
<feature type="domain" description="Alpha-L-rhamnosidase C-terminal" evidence="3">
    <location>
        <begin position="819"/>
        <end position="881"/>
    </location>
</feature>
<evidence type="ECO:0008006" key="6">
    <source>
        <dbReference type="Google" id="ProtNLM"/>
    </source>
</evidence>
<accession>A0A8H6RRY3</accession>
<dbReference type="GO" id="GO:0005975">
    <property type="term" value="P:carbohydrate metabolic process"/>
    <property type="evidence" value="ECO:0007669"/>
    <property type="project" value="InterPro"/>
</dbReference>
<dbReference type="InterPro" id="IPR035396">
    <property type="entry name" value="Bac_rhamnosid6H"/>
</dbReference>
<comment type="caution">
    <text evidence="4">The sequence shown here is derived from an EMBL/GenBank/DDBJ whole genome shotgun (WGS) entry which is preliminary data.</text>
</comment>
<sequence length="883" mass="96948">MATTLKPRSSDYLPLQDIEKTAAKIEVLHIEDTGNSDIESSRSSSGQDNVEAAQTPQEEIKYNLQGTSNDQALPTSSTTSSDESQPTLHETSTIEVAKTSLDSGDQPKIDILPKRILSTNGSVTTTKSPTTFTLINDSTSNTEASISLDYALAVGGTPIFHISSSSSSSEEITLQITYSETLHELSHPTGDGPFFLFSNAMDTYRTVTQIIKPSEKPQLVKARFSQRSQRYQTIKLLTPDSEISFSGVGFNRIGRPSRNEEMGSFSCSDPLLNKIWAMGKRTVDMCTVEAGETEPAWDVLSDNSGTRVYGQHWAPCRFGTRDWKDHVVKFQVKIERGGASWGVRMVVNGLIFCIDAEKRKLKAFEGVSCEVEGVFPSVLKGEWDLGEERLDEWVEVETRAQGECVEVRIDGRVVAEVRGVDIHPLLGGAENNCGSVAFGGPEGWVAVYRDLTVVDLNGRELYRNGLLLADKERTFVDFAVGTNELACTIDGAKRDRATFGGDLHVMGRSIAYSTGNFDAVKGSIQLLTSHQTKDGYLGNLCPIQAPMHEDDLEEPPTYAFYSMTYALLLIVAIKDYWMHTGNTEIVHKLWPRLQRMLEFAESFVNEDGLVAAPPPLALTFFPLVGPVFGLSTQINLAFYDALRSMEKLSSVDEEKDKYRARADCLKADIVRVLWDADSGVLRLGDQSEVTGIAQDVNSYGISLGVSPRHDQDLANLQQTSSELPPAFTGLGPQFDDLSLCSPYSTGFAIEACFARGDAGAALNLIRRVWGVMADEINSNFSGCHWEAMNMDGKPYHNTTSLVHGWSTSPVYLLPIHLAGLRPTEAGWRRWEAWPLYAGLSHVQATVSTLRGRIEIEWTFDEGNGTGNVTCTSPLESCGTVIAP</sequence>
<evidence type="ECO:0000256" key="1">
    <source>
        <dbReference type="SAM" id="MobiDB-lite"/>
    </source>
</evidence>
<name>A0A8H6RRY3_9PEZI</name>
<feature type="compositionally biased region" description="Polar residues" evidence="1">
    <location>
        <begin position="33"/>
        <end position="57"/>
    </location>
</feature>
<dbReference type="OrthoDB" id="10036721at2759"/>
<dbReference type="Gene3D" id="1.50.10.10">
    <property type="match status" value="1"/>
</dbReference>
<gene>
    <name evidence="4" type="ORF">HII31_02285</name>
</gene>
<reference evidence="4" key="1">
    <citation type="submission" date="2020-04" db="EMBL/GenBank/DDBJ databases">
        <title>Draft genome resource of the tomato pathogen Pseudocercospora fuligena.</title>
        <authorList>
            <person name="Zaccaron A."/>
        </authorList>
    </citation>
    <scope>NUCLEOTIDE SEQUENCE</scope>
    <source>
        <strain evidence="4">PF001</strain>
    </source>
</reference>
<dbReference type="Pfam" id="PF17389">
    <property type="entry name" value="Bac_rhamnosid6H"/>
    <property type="match status" value="1"/>
</dbReference>
<feature type="domain" description="Alpha-L-rhamnosidase six-hairpin glycosidase" evidence="2">
    <location>
        <begin position="484"/>
        <end position="711"/>
    </location>
</feature>
<dbReference type="EMBL" id="JABCIY010000027">
    <property type="protein sequence ID" value="KAF7196218.1"/>
    <property type="molecule type" value="Genomic_DNA"/>
</dbReference>
<dbReference type="Gene3D" id="2.60.420.10">
    <property type="entry name" value="Maltose phosphorylase, domain 3"/>
    <property type="match status" value="1"/>
</dbReference>
<evidence type="ECO:0000259" key="2">
    <source>
        <dbReference type="Pfam" id="PF17389"/>
    </source>
</evidence>
<dbReference type="InterPro" id="IPR012341">
    <property type="entry name" value="6hp_glycosidase-like_sf"/>
</dbReference>
<dbReference type="SUPFAM" id="SSF48208">
    <property type="entry name" value="Six-hairpin glycosidases"/>
    <property type="match status" value="1"/>
</dbReference>
<feature type="region of interest" description="Disordered" evidence="1">
    <location>
        <begin position="31"/>
        <end position="92"/>
    </location>
</feature>
<dbReference type="AlphaFoldDB" id="A0A8H6RRY3"/>